<dbReference type="Proteomes" id="UP000276133">
    <property type="component" value="Unassembled WGS sequence"/>
</dbReference>
<comment type="caution">
    <text evidence="1">The sequence shown here is derived from an EMBL/GenBank/DDBJ whole genome shotgun (WGS) entry which is preliminary data.</text>
</comment>
<organism evidence="1 2">
    <name type="scientific">Brachionus plicatilis</name>
    <name type="common">Marine rotifer</name>
    <name type="synonym">Brachionus muelleri</name>
    <dbReference type="NCBI Taxonomy" id="10195"/>
    <lineage>
        <taxon>Eukaryota</taxon>
        <taxon>Metazoa</taxon>
        <taxon>Spiralia</taxon>
        <taxon>Gnathifera</taxon>
        <taxon>Rotifera</taxon>
        <taxon>Eurotatoria</taxon>
        <taxon>Monogononta</taxon>
        <taxon>Pseudotrocha</taxon>
        <taxon>Ploima</taxon>
        <taxon>Brachionidae</taxon>
        <taxon>Brachionus</taxon>
    </lineage>
</organism>
<accession>A0A3M7S643</accession>
<sequence length="93" mass="11057">MDTKGYERIFSIKNRLIVNPWQAIDFLFFFKNIFVTFESSTPKVVNVCKIAQSVQDKCKISDIIQIHRFDNKITDHWDPFFFAFLDTRAEIFA</sequence>
<dbReference type="AlphaFoldDB" id="A0A3M7S643"/>
<name>A0A3M7S643_BRAPC</name>
<evidence type="ECO:0000313" key="2">
    <source>
        <dbReference type="Proteomes" id="UP000276133"/>
    </source>
</evidence>
<protein>
    <submittedName>
        <fullName evidence="1">Uncharacterized protein</fullName>
    </submittedName>
</protein>
<proteinExistence type="predicted"/>
<dbReference type="EMBL" id="REGN01001986">
    <property type="protein sequence ID" value="RNA31117.1"/>
    <property type="molecule type" value="Genomic_DNA"/>
</dbReference>
<evidence type="ECO:0000313" key="1">
    <source>
        <dbReference type="EMBL" id="RNA31117.1"/>
    </source>
</evidence>
<gene>
    <name evidence="1" type="ORF">BpHYR1_026086</name>
</gene>
<keyword evidence="2" id="KW-1185">Reference proteome</keyword>
<reference evidence="1 2" key="1">
    <citation type="journal article" date="2018" name="Sci. Rep.">
        <title>Genomic signatures of local adaptation to the degree of environmental predictability in rotifers.</title>
        <authorList>
            <person name="Franch-Gras L."/>
            <person name="Hahn C."/>
            <person name="Garcia-Roger E.M."/>
            <person name="Carmona M.J."/>
            <person name="Serra M."/>
            <person name="Gomez A."/>
        </authorList>
    </citation>
    <scope>NUCLEOTIDE SEQUENCE [LARGE SCALE GENOMIC DNA]</scope>
    <source>
        <strain evidence="1">HYR1</strain>
    </source>
</reference>